<keyword evidence="1" id="KW-0732">Signal</keyword>
<evidence type="ECO:0000256" key="1">
    <source>
        <dbReference type="SAM" id="SignalP"/>
    </source>
</evidence>
<evidence type="ECO:0000313" key="2">
    <source>
        <dbReference type="EMBL" id="MDY7226627.1"/>
    </source>
</evidence>
<organism evidence="2 3">
    <name type="scientific">Hyalangium rubrum</name>
    <dbReference type="NCBI Taxonomy" id="3103134"/>
    <lineage>
        <taxon>Bacteria</taxon>
        <taxon>Pseudomonadati</taxon>
        <taxon>Myxococcota</taxon>
        <taxon>Myxococcia</taxon>
        <taxon>Myxococcales</taxon>
        <taxon>Cystobacterineae</taxon>
        <taxon>Archangiaceae</taxon>
        <taxon>Hyalangium</taxon>
    </lineage>
</organism>
<evidence type="ECO:0000313" key="3">
    <source>
        <dbReference type="Proteomes" id="UP001291309"/>
    </source>
</evidence>
<protein>
    <recommendedName>
        <fullName evidence="4">Superoxide dismutase copper/zinc binding domain-containing protein</fullName>
    </recommendedName>
</protein>
<reference evidence="2 3" key="1">
    <citation type="submission" date="2023-12" db="EMBL/GenBank/DDBJ databases">
        <title>the genome sequence of Hyalangium sp. s54d21.</title>
        <authorList>
            <person name="Zhang X."/>
        </authorList>
    </citation>
    <scope>NUCLEOTIDE SEQUENCE [LARGE SCALE GENOMIC DNA]</scope>
    <source>
        <strain evidence="3">s54d21</strain>
    </source>
</reference>
<evidence type="ECO:0008006" key="4">
    <source>
        <dbReference type="Google" id="ProtNLM"/>
    </source>
</evidence>
<name>A0ABU5H0J8_9BACT</name>
<comment type="caution">
    <text evidence="2">The sequence shown here is derived from an EMBL/GenBank/DDBJ whole genome shotgun (WGS) entry which is preliminary data.</text>
</comment>
<accession>A0ABU5H0J8</accession>
<gene>
    <name evidence="2" type="ORF">SYV04_09525</name>
</gene>
<proteinExistence type="predicted"/>
<dbReference type="RefSeq" id="WP_321545357.1">
    <property type="nucleotide sequence ID" value="NZ_JAXIVS010000003.1"/>
</dbReference>
<dbReference type="Proteomes" id="UP001291309">
    <property type="component" value="Unassembled WGS sequence"/>
</dbReference>
<keyword evidence="3" id="KW-1185">Reference proteome</keyword>
<feature type="signal peptide" evidence="1">
    <location>
        <begin position="1"/>
        <end position="21"/>
    </location>
</feature>
<dbReference type="PROSITE" id="PS51257">
    <property type="entry name" value="PROKAR_LIPOPROTEIN"/>
    <property type="match status" value="1"/>
</dbReference>
<sequence>MRRVWMMALAFTGLVACGENATLEVPIQAVGDSGITGSLTVEEIPGKSGFGEVRFGFTVSDTGTRQVIGFVHEGRCASLGMHEHREGFEPDGYPRQRAYIREGHKGHAERIGSFQGSHAFAVHERITDIEDASGAVLACGDI</sequence>
<dbReference type="EMBL" id="JAXIVS010000003">
    <property type="protein sequence ID" value="MDY7226627.1"/>
    <property type="molecule type" value="Genomic_DNA"/>
</dbReference>
<feature type="chain" id="PRO_5045764988" description="Superoxide dismutase copper/zinc binding domain-containing protein" evidence="1">
    <location>
        <begin position="22"/>
        <end position="142"/>
    </location>
</feature>